<dbReference type="EMBL" id="BPLQ01013528">
    <property type="protein sequence ID" value="GIY72869.1"/>
    <property type="molecule type" value="Genomic_DNA"/>
</dbReference>
<name>A0AAV4VSX3_9ARAC</name>
<proteinExistence type="predicted"/>
<keyword evidence="2" id="KW-1185">Reference proteome</keyword>
<sequence>MTAEAKMTPGNDEADERELHLSSIVAGRHSCSCSSFALTLMEGVHHCQIFSFEVNIERAMTAEAKMTPGNDEADERELHLSSIVAGRHSCSCIQLLLV</sequence>
<protein>
    <submittedName>
        <fullName evidence="1">Uncharacterized protein</fullName>
    </submittedName>
</protein>
<dbReference type="Proteomes" id="UP001054837">
    <property type="component" value="Unassembled WGS sequence"/>
</dbReference>
<evidence type="ECO:0000313" key="2">
    <source>
        <dbReference type="Proteomes" id="UP001054837"/>
    </source>
</evidence>
<organism evidence="1 2">
    <name type="scientific">Caerostris darwini</name>
    <dbReference type="NCBI Taxonomy" id="1538125"/>
    <lineage>
        <taxon>Eukaryota</taxon>
        <taxon>Metazoa</taxon>
        <taxon>Ecdysozoa</taxon>
        <taxon>Arthropoda</taxon>
        <taxon>Chelicerata</taxon>
        <taxon>Arachnida</taxon>
        <taxon>Araneae</taxon>
        <taxon>Araneomorphae</taxon>
        <taxon>Entelegynae</taxon>
        <taxon>Araneoidea</taxon>
        <taxon>Araneidae</taxon>
        <taxon>Caerostris</taxon>
    </lineage>
</organism>
<accession>A0AAV4VSX3</accession>
<gene>
    <name evidence="1" type="ORF">CDAR_305911</name>
</gene>
<dbReference type="AlphaFoldDB" id="A0AAV4VSX3"/>
<reference evidence="1 2" key="1">
    <citation type="submission" date="2021-06" db="EMBL/GenBank/DDBJ databases">
        <title>Caerostris darwini draft genome.</title>
        <authorList>
            <person name="Kono N."/>
            <person name="Arakawa K."/>
        </authorList>
    </citation>
    <scope>NUCLEOTIDE SEQUENCE [LARGE SCALE GENOMIC DNA]</scope>
</reference>
<evidence type="ECO:0000313" key="1">
    <source>
        <dbReference type="EMBL" id="GIY72869.1"/>
    </source>
</evidence>
<comment type="caution">
    <text evidence="1">The sequence shown here is derived from an EMBL/GenBank/DDBJ whole genome shotgun (WGS) entry which is preliminary data.</text>
</comment>